<dbReference type="EMBL" id="CP049257">
    <property type="protein sequence ID" value="QIG45038.1"/>
    <property type="molecule type" value="Genomic_DNA"/>
</dbReference>
<dbReference type="SUPFAM" id="SSF56317">
    <property type="entry name" value="Carbon-nitrogen hydrolase"/>
    <property type="match status" value="1"/>
</dbReference>
<dbReference type="Gene3D" id="3.60.110.10">
    <property type="entry name" value="Carbon-nitrogen hydrolase"/>
    <property type="match status" value="1"/>
</dbReference>
<evidence type="ECO:0000256" key="1">
    <source>
        <dbReference type="ARBA" id="ARBA00010613"/>
    </source>
</evidence>
<protein>
    <submittedName>
        <fullName evidence="3">Carbon-nitrogen hydrolase family protein</fullName>
    </submittedName>
</protein>
<keyword evidence="4" id="KW-1185">Reference proteome</keyword>
<dbReference type="CDD" id="cd07581">
    <property type="entry name" value="nitrilase_3"/>
    <property type="match status" value="1"/>
</dbReference>
<feature type="domain" description="CN hydrolase" evidence="2">
    <location>
        <begin position="16"/>
        <end position="248"/>
    </location>
</feature>
<accession>A0A6G6WI81</accession>
<gene>
    <name evidence="3" type="ORF">G5V58_21740</name>
</gene>
<proteinExistence type="inferred from homology"/>
<evidence type="ECO:0000259" key="2">
    <source>
        <dbReference type="PROSITE" id="PS50263"/>
    </source>
</evidence>
<dbReference type="KEGG" id="nano:G5V58_21740"/>
<dbReference type="Pfam" id="PF00795">
    <property type="entry name" value="CN_hydrolase"/>
    <property type="match status" value="1"/>
</dbReference>
<name>A0A6G6WI81_9ACTN</name>
<dbReference type="PANTHER" id="PTHR23088">
    <property type="entry name" value="NITRILASE-RELATED"/>
    <property type="match status" value="1"/>
</dbReference>
<reference evidence="3 4" key="1">
    <citation type="submission" date="2020-02" db="EMBL/GenBank/DDBJ databases">
        <title>Full genome sequence of Nocardioides sp. R-3366.</title>
        <authorList>
            <person name="Im W.-T."/>
        </authorList>
    </citation>
    <scope>NUCLEOTIDE SEQUENCE [LARGE SCALE GENOMIC DNA]</scope>
    <source>
        <strain evidence="3 4">R-3366</strain>
    </source>
</reference>
<evidence type="ECO:0000313" key="3">
    <source>
        <dbReference type="EMBL" id="QIG45038.1"/>
    </source>
</evidence>
<keyword evidence="3" id="KW-0378">Hydrolase</keyword>
<organism evidence="3 4">
    <name type="scientific">Nocardioides anomalus</name>
    <dbReference type="NCBI Taxonomy" id="2712223"/>
    <lineage>
        <taxon>Bacteria</taxon>
        <taxon>Bacillati</taxon>
        <taxon>Actinomycetota</taxon>
        <taxon>Actinomycetes</taxon>
        <taxon>Propionibacteriales</taxon>
        <taxon>Nocardioidaceae</taxon>
        <taxon>Nocardioides</taxon>
    </lineage>
</organism>
<dbReference type="InterPro" id="IPR036526">
    <property type="entry name" value="C-N_Hydrolase_sf"/>
</dbReference>
<dbReference type="PROSITE" id="PS50263">
    <property type="entry name" value="CN_HYDROLASE"/>
    <property type="match status" value="1"/>
</dbReference>
<dbReference type="InterPro" id="IPR003010">
    <property type="entry name" value="C-N_Hydrolase"/>
</dbReference>
<dbReference type="PROSITE" id="PS01227">
    <property type="entry name" value="UPF0012"/>
    <property type="match status" value="1"/>
</dbReference>
<dbReference type="AlphaFoldDB" id="A0A6G6WI81"/>
<comment type="similarity">
    <text evidence="1">Belongs to the carbon-nitrogen hydrolase superfamily. NIT1/NIT2 family.</text>
</comment>
<dbReference type="PANTHER" id="PTHR23088:SF27">
    <property type="entry name" value="DEAMINATED GLUTATHIONE AMIDASE"/>
    <property type="match status" value="1"/>
</dbReference>
<evidence type="ECO:0000313" key="4">
    <source>
        <dbReference type="Proteomes" id="UP000502996"/>
    </source>
</evidence>
<sequence length="271" mass="28987">MAPVSPRWHPGRVSSLSVTVVQEASGLDPAGNRERLAALVPAGSDLVVLPEAFARDFGQAGSDVSPYAEAPDGPFGAELARVAAERDTTVVAGMFERSEHPTRPYNTLLVRGAARAAYRKIHLYDSFGYRESDALSAGPLAPVLVTVAGFRVGLMTCYDLRFPELARLLVDRGADVLVAPSAWVAGERKVDHWRTLVRARAIENTVYVVAAAQPGPRYTGHSLVVDPLGDVLAEAGDGPEVLRATLDTSVLEQARRTNPSLANRRLPSTAL</sequence>
<dbReference type="GO" id="GO:0016787">
    <property type="term" value="F:hydrolase activity"/>
    <property type="evidence" value="ECO:0007669"/>
    <property type="project" value="UniProtKB-KW"/>
</dbReference>
<dbReference type="InterPro" id="IPR001110">
    <property type="entry name" value="UPF0012_CS"/>
</dbReference>
<dbReference type="Proteomes" id="UP000502996">
    <property type="component" value="Chromosome"/>
</dbReference>